<protein>
    <submittedName>
        <fullName evidence="1">Uncharacterized protein</fullName>
    </submittedName>
</protein>
<name>K0DVL3_9BURK</name>
<evidence type="ECO:0000313" key="2">
    <source>
        <dbReference type="Proteomes" id="UP000010105"/>
    </source>
</evidence>
<geneLocation type="plasmid" evidence="1 2">
    <name>pSYMBR3459</name>
</geneLocation>
<dbReference type="KEGG" id="bpx:BUPH_08364"/>
<evidence type="ECO:0000313" key="1">
    <source>
        <dbReference type="EMBL" id="AFT90216.1"/>
    </source>
</evidence>
<keyword evidence="1" id="KW-0614">Plasmid</keyword>
<gene>
    <name evidence="1" type="ORF">BUPH_08364</name>
</gene>
<dbReference type="HOGENOM" id="CLU_2647570_0_0_4"/>
<reference evidence="1 2" key="1">
    <citation type="journal article" date="2012" name="J. Bacteriol.">
        <title>Complete Genome Sequence of Burkholderia phenoliruptrix BR3459a (CLA1), a Heat-Tolerant, Nitrogen-Fixing Symbiont of Mimosa flocculosa.</title>
        <authorList>
            <person name="de Oliveira Cunha C."/>
            <person name="Goda Zuleta L.F."/>
            <person name="Paula de Almeida L.G."/>
            <person name="Prioli Ciapina L."/>
            <person name="Lustrino Borges W."/>
            <person name="Pitard R.M."/>
            <person name="Baldani J.I."/>
            <person name="Straliotto R."/>
            <person name="de Faria S.M."/>
            <person name="Hungria M."/>
            <person name="Sousa Cavada B."/>
            <person name="Mercante F.M."/>
            <person name="Ribeiro de Vasconcelos A.T."/>
        </authorList>
    </citation>
    <scope>NUCLEOTIDE SEQUENCE [LARGE SCALE GENOMIC DNA]</scope>
    <source>
        <strain evidence="1 2">BR3459a</strain>
        <plasmid evidence="1 2">pSYMBR3459</plasmid>
    </source>
</reference>
<dbReference type="EMBL" id="CP003865">
    <property type="protein sequence ID" value="AFT90216.1"/>
    <property type="molecule type" value="Genomic_DNA"/>
</dbReference>
<organism evidence="1 2">
    <name type="scientific">Paraburkholderia phenoliruptrix BR3459a</name>
    <dbReference type="NCBI Taxonomy" id="1229205"/>
    <lineage>
        <taxon>Bacteria</taxon>
        <taxon>Pseudomonadati</taxon>
        <taxon>Pseudomonadota</taxon>
        <taxon>Betaproteobacteria</taxon>
        <taxon>Burkholderiales</taxon>
        <taxon>Burkholderiaceae</taxon>
        <taxon>Paraburkholderia</taxon>
    </lineage>
</organism>
<dbReference type="PATRIC" id="fig|1229205.11.peg.6935"/>
<sequence>MFWYPINVRWRVVLWYALRVSTTKLDCARDCPVPHRVSLFRDLSWKYVSIYRDRSTRAACDARFLCGGIPAPAYMQ</sequence>
<accession>K0DVL3</accession>
<proteinExistence type="predicted"/>
<dbReference type="AlphaFoldDB" id="K0DVL3"/>
<dbReference type="Proteomes" id="UP000010105">
    <property type="component" value="Plasmid pSYMBR3459"/>
</dbReference>